<gene>
    <name evidence="1" type="ORF">OHK93_002754</name>
</gene>
<sequence length="274" mass="30096">MCDQQAPECGQCLKSGKTCPGPLQGTLFIDVAGQQARVKVAVRDLLTDTKPQLATATLLKDQSETTTSLQIAEPHDQQSLSPAGVCLPGNSRAVTKSNRSAHNHLPTPYIYEPSKAAPFQDLFVDAFLKSFFNPRSRDDEWTYTIPDFLTKPKSNSIIHAIRAASMSVYGKKTGDQPIQVEACRSYAKGIENQLAESRSNQQKLTAGIDAGEIYDAEAVCVPMMFCFFEAMMCTSFCAWAQHAMAAGKMLEMLGPQQCQDGLLHYLFRTARITT</sequence>
<name>A0AA43QS21_9LECA</name>
<dbReference type="Proteomes" id="UP001161017">
    <property type="component" value="Unassembled WGS sequence"/>
</dbReference>
<dbReference type="PANTHER" id="PTHR38111">
    <property type="entry name" value="ZN(2)-C6 FUNGAL-TYPE DOMAIN-CONTAINING PROTEIN-RELATED"/>
    <property type="match status" value="1"/>
</dbReference>
<evidence type="ECO:0000313" key="2">
    <source>
        <dbReference type="Proteomes" id="UP001161017"/>
    </source>
</evidence>
<dbReference type="InterPro" id="IPR053178">
    <property type="entry name" value="Osmoadaptation_assoc"/>
</dbReference>
<proteinExistence type="predicted"/>
<accession>A0AA43QS21</accession>
<evidence type="ECO:0000313" key="1">
    <source>
        <dbReference type="EMBL" id="MDI1491545.1"/>
    </source>
</evidence>
<reference evidence="1" key="1">
    <citation type="journal article" date="2023" name="Genome Biol. Evol.">
        <title>First Whole Genome Sequence and Flow Cytometry Genome Size Data for the Lichen-Forming Fungus Ramalina farinacea (Ascomycota).</title>
        <authorList>
            <person name="Llewellyn T."/>
            <person name="Mian S."/>
            <person name="Hill R."/>
            <person name="Leitch I.J."/>
            <person name="Gaya E."/>
        </authorList>
    </citation>
    <scope>NUCLEOTIDE SEQUENCE</scope>
    <source>
        <strain evidence="1">LIQ254RAFAR</strain>
    </source>
</reference>
<evidence type="ECO:0008006" key="3">
    <source>
        <dbReference type="Google" id="ProtNLM"/>
    </source>
</evidence>
<organism evidence="1 2">
    <name type="scientific">Ramalina farinacea</name>
    <dbReference type="NCBI Taxonomy" id="258253"/>
    <lineage>
        <taxon>Eukaryota</taxon>
        <taxon>Fungi</taxon>
        <taxon>Dikarya</taxon>
        <taxon>Ascomycota</taxon>
        <taxon>Pezizomycotina</taxon>
        <taxon>Lecanoromycetes</taxon>
        <taxon>OSLEUM clade</taxon>
        <taxon>Lecanoromycetidae</taxon>
        <taxon>Lecanorales</taxon>
        <taxon>Lecanorineae</taxon>
        <taxon>Ramalinaceae</taxon>
        <taxon>Ramalina</taxon>
    </lineage>
</organism>
<dbReference type="AlphaFoldDB" id="A0AA43QS21"/>
<comment type="caution">
    <text evidence="1">The sequence shown here is derived from an EMBL/GenBank/DDBJ whole genome shotgun (WGS) entry which is preliminary data.</text>
</comment>
<keyword evidence="2" id="KW-1185">Reference proteome</keyword>
<protein>
    <recommendedName>
        <fullName evidence="3">Zn(2)-C6 fungal-type domain-containing protein</fullName>
    </recommendedName>
</protein>
<dbReference type="EMBL" id="JAPUFD010000015">
    <property type="protein sequence ID" value="MDI1491545.1"/>
    <property type="molecule type" value="Genomic_DNA"/>
</dbReference>
<feature type="non-terminal residue" evidence="1">
    <location>
        <position position="274"/>
    </location>
</feature>
<dbReference type="PANTHER" id="PTHR38111:SF11">
    <property type="entry name" value="TRANSCRIPTION FACTOR DOMAIN-CONTAINING PROTEIN-RELATED"/>
    <property type="match status" value="1"/>
</dbReference>